<dbReference type="Proteomes" id="UP000242814">
    <property type="component" value="Unassembled WGS sequence"/>
</dbReference>
<protein>
    <submittedName>
        <fullName evidence="1">Uncharacterized protein</fullName>
    </submittedName>
</protein>
<evidence type="ECO:0000313" key="1">
    <source>
        <dbReference type="EMBL" id="ODH42630.1"/>
    </source>
</evidence>
<sequence length="130" mass="14560">MPDAYDSVAMIVRRRKTSKSHLPQTCSRKSLIFQALQHFVVLESLARYLVHCPAHESARMTTQMPNNADDGVDTTVSDWSGPDFIWLRVCDIDKLFALPDDLACLPTAALNELLIQISKGLLDTLRSPYA</sequence>
<dbReference type="AlphaFoldDB" id="A0A1D2JM74"/>
<reference evidence="1 2" key="1">
    <citation type="submission" date="2016-06" db="EMBL/GenBank/DDBJ databases">
        <authorList>
            <person name="Kjaerup R.B."/>
            <person name="Dalgaard T.S."/>
            <person name="Juul-Madsen H.R."/>
        </authorList>
    </citation>
    <scope>NUCLEOTIDE SEQUENCE [LARGE SCALE GENOMIC DNA]</scope>
    <source>
        <strain evidence="1 2">Pb300</strain>
    </source>
</reference>
<proteinExistence type="predicted"/>
<name>A0A1D2JM74_PARBR</name>
<dbReference type="EMBL" id="LZYO01000026">
    <property type="protein sequence ID" value="ODH42630.1"/>
    <property type="molecule type" value="Genomic_DNA"/>
</dbReference>
<gene>
    <name evidence="1" type="ORF">ACO22_01155</name>
</gene>
<evidence type="ECO:0000313" key="2">
    <source>
        <dbReference type="Proteomes" id="UP000242814"/>
    </source>
</evidence>
<organism evidence="1 2">
    <name type="scientific">Paracoccidioides brasiliensis</name>
    <dbReference type="NCBI Taxonomy" id="121759"/>
    <lineage>
        <taxon>Eukaryota</taxon>
        <taxon>Fungi</taxon>
        <taxon>Dikarya</taxon>
        <taxon>Ascomycota</taxon>
        <taxon>Pezizomycotina</taxon>
        <taxon>Eurotiomycetes</taxon>
        <taxon>Eurotiomycetidae</taxon>
        <taxon>Onygenales</taxon>
        <taxon>Ajellomycetaceae</taxon>
        <taxon>Paracoccidioides</taxon>
    </lineage>
</organism>
<comment type="caution">
    <text evidence="1">The sequence shown here is derived from an EMBL/GenBank/DDBJ whole genome shotgun (WGS) entry which is preliminary data.</text>
</comment>
<accession>A0A1D2JM74</accession>